<evidence type="ECO:0000313" key="2">
    <source>
        <dbReference type="EMBL" id="BAC92131.1"/>
    </source>
</evidence>
<reference evidence="2 3" key="2">
    <citation type="journal article" date="2003" name="DNA Res.">
        <title>Complete genome structure of Gloeobacter violaceus PCC 7421, a cyanobacterium that lacks thylakoids (supplement).</title>
        <authorList>
            <person name="Nakamura Y."/>
            <person name="Kaneko T."/>
            <person name="Sato S."/>
            <person name="Mimuro M."/>
            <person name="Miyashita H."/>
            <person name="Tsuchiya T."/>
            <person name="Sasamoto S."/>
            <person name="Watanabe A."/>
            <person name="Kawashima K."/>
            <person name="Kishida Y."/>
            <person name="Kiyokawa C."/>
            <person name="Kohara M."/>
            <person name="Matsumoto M."/>
            <person name="Matsuno A."/>
            <person name="Nakazaki N."/>
            <person name="Shimpo S."/>
            <person name="Takeuchi C."/>
            <person name="Yamada M."/>
            <person name="Tabata S."/>
        </authorList>
    </citation>
    <scope>NUCLEOTIDE SEQUENCE [LARGE SCALE GENOMIC DNA]</scope>
    <source>
        <strain evidence="3">ATCC 29082 / PCC 7421</strain>
    </source>
</reference>
<sequence>MPATLLPLSAYLRHCFGRCTGISFIDSTPFAVCHGRRVHAHKVFAGLAAWGKSTFPAASLCSNWMLRAVTLPPTLTDQG</sequence>
<evidence type="ECO:0000313" key="3">
    <source>
        <dbReference type="Proteomes" id="UP000000557"/>
    </source>
</evidence>
<accession>Q7NDP3</accession>
<dbReference type="InterPro" id="IPR025668">
    <property type="entry name" value="Tnp_DDE_dom"/>
</dbReference>
<name>Q7NDP3_GLOVI</name>
<dbReference type="STRING" id="251221.gene:10761709"/>
<proteinExistence type="predicted"/>
<organism evidence="2 3">
    <name type="scientific">Gloeobacter violaceus (strain ATCC 29082 / PCC 7421)</name>
    <dbReference type="NCBI Taxonomy" id="251221"/>
    <lineage>
        <taxon>Bacteria</taxon>
        <taxon>Bacillati</taxon>
        <taxon>Cyanobacteriota</taxon>
        <taxon>Cyanophyceae</taxon>
        <taxon>Gloeobacterales</taxon>
        <taxon>Gloeobacteraceae</taxon>
        <taxon>Gloeobacter</taxon>
    </lineage>
</organism>
<protein>
    <submittedName>
        <fullName evidence="2">Gsl4190 protein</fullName>
    </submittedName>
</protein>
<dbReference type="HOGENOM" id="CLU_2601112_0_0_3"/>
<dbReference type="OrthoDB" id="951408at2"/>
<gene>
    <name evidence="2" type="ordered locus">gsl4190</name>
</gene>
<dbReference type="EnsemblBacteria" id="BAC92131">
    <property type="protein sequence ID" value="BAC92131"/>
    <property type="gene ID" value="BAC92131"/>
</dbReference>
<dbReference type="RefSeq" id="WP_011144176.1">
    <property type="nucleotide sequence ID" value="NC_005125.1"/>
</dbReference>
<keyword evidence="3" id="KW-1185">Reference proteome</keyword>
<dbReference type="Pfam" id="PF13612">
    <property type="entry name" value="DDE_Tnp_1_3"/>
    <property type="match status" value="1"/>
</dbReference>
<evidence type="ECO:0000259" key="1">
    <source>
        <dbReference type="Pfam" id="PF13612"/>
    </source>
</evidence>
<dbReference type="InParanoid" id="Q7NDP3"/>
<feature type="domain" description="Transposase DDE" evidence="1">
    <location>
        <begin position="17"/>
        <end position="54"/>
    </location>
</feature>
<dbReference type="EMBL" id="BA000045">
    <property type="protein sequence ID" value="BAC92131.1"/>
    <property type="molecule type" value="Genomic_DNA"/>
</dbReference>
<reference evidence="2 3" key="1">
    <citation type="journal article" date="2003" name="DNA Res.">
        <title>Complete genome structure of Gloeobacter violaceus PCC 7421, a cyanobacterium that lacks thylakoids.</title>
        <authorList>
            <person name="Nakamura Y."/>
            <person name="Kaneko T."/>
            <person name="Sato S."/>
            <person name="Mimuro M."/>
            <person name="Miyashita H."/>
            <person name="Tsuchiya T."/>
            <person name="Sasamoto S."/>
            <person name="Watanabe A."/>
            <person name="Kawashima K."/>
            <person name="Kishida Y."/>
            <person name="Kiyokawa C."/>
            <person name="Kohara M."/>
            <person name="Matsumoto M."/>
            <person name="Matsuno A."/>
            <person name="Nakazaki N."/>
            <person name="Shimpo S."/>
            <person name="Takeuchi C."/>
            <person name="Yamada M."/>
            <person name="Tabata S."/>
        </authorList>
    </citation>
    <scope>NUCLEOTIDE SEQUENCE [LARGE SCALE GENOMIC DNA]</scope>
    <source>
        <strain evidence="3">ATCC 29082 / PCC 7421</strain>
    </source>
</reference>
<dbReference type="KEGG" id="gvi:gsl4190"/>
<dbReference type="AlphaFoldDB" id="Q7NDP3"/>
<dbReference type="Proteomes" id="UP000000557">
    <property type="component" value="Chromosome"/>
</dbReference>